<dbReference type="PANTHER" id="PTHR12281:SF12">
    <property type="entry name" value="DEFECTIVE IN CULLIN NEDDYLATION PROTEIN"/>
    <property type="match status" value="1"/>
</dbReference>
<keyword evidence="5" id="KW-0732">Signal</keyword>
<reference evidence="7" key="1">
    <citation type="submission" date="2022-05" db="EMBL/GenBank/DDBJ databases">
        <authorList>
            <person name="Okamura Y."/>
        </authorList>
    </citation>
    <scope>NUCLEOTIDE SEQUENCE</scope>
</reference>
<gene>
    <name evidence="7" type="ORF">PIBRA_LOCUS10132</name>
</gene>
<dbReference type="InterPro" id="IPR042460">
    <property type="entry name" value="DCN1-like_PONY"/>
</dbReference>
<evidence type="ECO:0000256" key="4">
    <source>
        <dbReference type="SAM" id="MobiDB-lite"/>
    </source>
</evidence>
<evidence type="ECO:0000256" key="3">
    <source>
        <dbReference type="RuleBase" id="RU410713"/>
    </source>
</evidence>
<dbReference type="GO" id="GO:0032182">
    <property type="term" value="F:ubiquitin-like protein binding"/>
    <property type="evidence" value="ECO:0007669"/>
    <property type="project" value="TreeGrafter"/>
</dbReference>
<evidence type="ECO:0000256" key="1">
    <source>
        <dbReference type="ARBA" id="ARBA00022460"/>
    </source>
</evidence>
<evidence type="ECO:0000313" key="7">
    <source>
        <dbReference type="EMBL" id="CAH4033902.1"/>
    </source>
</evidence>
<dbReference type="GO" id="GO:0097602">
    <property type="term" value="F:cullin family protein binding"/>
    <property type="evidence" value="ECO:0007669"/>
    <property type="project" value="TreeGrafter"/>
</dbReference>
<dbReference type="GO" id="GO:0031624">
    <property type="term" value="F:ubiquitin conjugating enzyme binding"/>
    <property type="evidence" value="ECO:0007669"/>
    <property type="project" value="TreeGrafter"/>
</dbReference>
<dbReference type="Pfam" id="PF03556">
    <property type="entry name" value="Cullin_binding"/>
    <property type="match status" value="1"/>
</dbReference>
<name>A0A9P0XGF0_PIEBR</name>
<dbReference type="Gene3D" id="1.10.238.200">
    <property type="entry name" value="Cullin, PONY binding domain"/>
    <property type="match status" value="1"/>
</dbReference>
<keyword evidence="8" id="KW-1185">Reference proteome</keyword>
<accession>A0A9P0XGF0</accession>
<dbReference type="PROSITE" id="PS51229">
    <property type="entry name" value="DCUN1"/>
    <property type="match status" value="1"/>
</dbReference>
<dbReference type="GO" id="GO:0000151">
    <property type="term" value="C:ubiquitin ligase complex"/>
    <property type="evidence" value="ECO:0007669"/>
    <property type="project" value="TreeGrafter"/>
</dbReference>
<keyword evidence="1" id="KW-0193">Cuticle</keyword>
<feature type="compositionally biased region" description="Basic residues" evidence="4">
    <location>
        <begin position="255"/>
        <end position="269"/>
    </location>
</feature>
<dbReference type="AlphaFoldDB" id="A0A9P0XGF0"/>
<dbReference type="PANTHER" id="PTHR12281">
    <property type="entry name" value="RP42 RELATED"/>
    <property type="match status" value="1"/>
</dbReference>
<dbReference type="EMBL" id="CALOZG010000035">
    <property type="protein sequence ID" value="CAH4033902.1"/>
    <property type="molecule type" value="Genomic_DNA"/>
</dbReference>
<feature type="chain" id="PRO_5040312111" description="Defective in cullin neddylation protein" evidence="5">
    <location>
        <begin position="18"/>
        <end position="475"/>
    </location>
</feature>
<dbReference type="InterPro" id="IPR014764">
    <property type="entry name" value="DCN-prot"/>
</dbReference>
<evidence type="ECO:0000256" key="5">
    <source>
        <dbReference type="SAM" id="SignalP"/>
    </source>
</evidence>
<dbReference type="Gene3D" id="1.10.238.10">
    <property type="entry name" value="EF-hand"/>
    <property type="match status" value="1"/>
</dbReference>
<feature type="signal peptide" evidence="5">
    <location>
        <begin position="1"/>
        <end position="17"/>
    </location>
</feature>
<feature type="region of interest" description="Disordered" evidence="4">
    <location>
        <begin position="245"/>
        <end position="272"/>
    </location>
</feature>
<evidence type="ECO:0000313" key="8">
    <source>
        <dbReference type="Proteomes" id="UP001152562"/>
    </source>
</evidence>
<dbReference type="Proteomes" id="UP001152562">
    <property type="component" value="Unassembled WGS sequence"/>
</dbReference>
<proteinExistence type="predicted"/>
<evidence type="ECO:0000259" key="6">
    <source>
        <dbReference type="PROSITE" id="PS51229"/>
    </source>
</evidence>
<dbReference type="GO" id="GO:0045116">
    <property type="term" value="P:protein neddylation"/>
    <property type="evidence" value="ECO:0007669"/>
    <property type="project" value="TreeGrafter"/>
</dbReference>
<organism evidence="7 8">
    <name type="scientific">Pieris brassicae</name>
    <name type="common">White butterfly</name>
    <name type="synonym">Large white butterfly</name>
    <dbReference type="NCBI Taxonomy" id="7116"/>
    <lineage>
        <taxon>Eukaryota</taxon>
        <taxon>Metazoa</taxon>
        <taxon>Ecdysozoa</taxon>
        <taxon>Arthropoda</taxon>
        <taxon>Hexapoda</taxon>
        <taxon>Insecta</taxon>
        <taxon>Pterygota</taxon>
        <taxon>Neoptera</taxon>
        <taxon>Endopterygota</taxon>
        <taxon>Lepidoptera</taxon>
        <taxon>Glossata</taxon>
        <taxon>Ditrysia</taxon>
        <taxon>Papilionoidea</taxon>
        <taxon>Pieridae</taxon>
        <taxon>Pierinae</taxon>
        <taxon>Pieris</taxon>
    </lineage>
</organism>
<comment type="function">
    <text evidence="3">Neddylation of cullins play an essential role in the regulation of SCF-type complexes activity.</text>
</comment>
<protein>
    <recommendedName>
        <fullName evidence="3">Defective in cullin neddylation protein</fullName>
    </recommendedName>
</protein>
<dbReference type="GO" id="GO:0042302">
    <property type="term" value="F:structural constituent of cuticle"/>
    <property type="evidence" value="ECO:0007669"/>
    <property type="project" value="UniProtKB-KW"/>
</dbReference>
<dbReference type="InterPro" id="IPR022727">
    <property type="entry name" value="Cuticle_C1"/>
</dbReference>
<comment type="caution">
    <text evidence="7">The sequence shown here is derived from an EMBL/GenBank/DDBJ whole genome shotgun (WGS) entry which is preliminary data.</text>
</comment>
<feature type="domain" description="DCUN1" evidence="6">
    <location>
        <begin position="276"/>
        <end position="464"/>
    </location>
</feature>
<dbReference type="Pfam" id="PF11018">
    <property type="entry name" value="Cuticle_3"/>
    <property type="match status" value="1"/>
</dbReference>
<dbReference type="FunFam" id="1.10.238.200:FF:000002">
    <property type="entry name" value="DCN1-like protein"/>
    <property type="match status" value="1"/>
</dbReference>
<sequence length="475" mass="52758">MIAKVLIVACFVVAAQAGGLLASAAYGAPYTYGAWNPYSSYPAQPAIATQHSNILRSPFNLGQISTYSKAIDTPFSSVRKADIRVSNPGLAVAPAYHSFASPVVSHVAAPLATARVAGGLLGVAYSAAPAVSHMTYTNGLAVLNVHVGQNIVIQVKGENNNLWECMDHGFCVSKTSFVVVFDIILRLLSTCQEDIFFVKLSPQIRKIGDENPFKFSNFLSNLPPIGGRAMPRCSKRTRGAAADLLPGTTSLEDHHHHKRSRNTSSRRHSKTEDISFSPKKCLVWFKEYTTIAEPDVLGPEGMEKFCEDLGVDPENVVMLVIAYKMGAKQMGYFTQEEWLKGLTDLQCDSVLKLQSKLENLRSLLNDPYVFKSIYRYSYDFARDKDQRSLDTSTARALLGVLLPRWPLRLPLAEFLTHGRRYRVVNRDQWCNILEFSRTVDTHLTAYDADGAWPVMLDEFVEWLRAERGDAAMHAS</sequence>
<evidence type="ECO:0000256" key="2">
    <source>
        <dbReference type="ARBA" id="ARBA00022737"/>
    </source>
</evidence>
<keyword evidence="2" id="KW-0677">Repeat</keyword>
<dbReference type="InterPro" id="IPR005176">
    <property type="entry name" value="PONY_dom"/>
</dbReference>